<feature type="region of interest" description="Disordered" evidence="1">
    <location>
        <begin position="1"/>
        <end position="25"/>
    </location>
</feature>
<accession>A0A7J5XP45</accession>
<sequence>MYDHSRHRHHIYTQVHKRRKGKENRSATLAVVSDGERQAGVGNWKLPCLQGTREHQLMMTDIRTLMRRKLYNKRLY</sequence>
<organism evidence="2 3">
    <name type="scientific">Dissostichus mawsoni</name>
    <name type="common">Antarctic cod</name>
    <dbReference type="NCBI Taxonomy" id="36200"/>
    <lineage>
        <taxon>Eukaryota</taxon>
        <taxon>Metazoa</taxon>
        <taxon>Chordata</taxon>
        <taxon>Craniata</taxon>
        <taxon>Vertebrata</taxon>
        <taxon>Euteleostomi</taxon>
        <taxon>Actinopterygii</taxon>
        <taxon>Neopterygii</taxon>
        <taxon>Teleostei</taxon>
        <taxon>Neoteleostei</taxon>
        <taxon>Acanthomorphata</taxon>
        <taxon>Eupercaria</taxon>
        <taxon>Perciformes</taxon>
        <taxon>Notothenioidei</taxon>
        <taxon>Nototheniidae</taxon>
        <taxon>Dissostichus</taxon>
    </lineage>
</organism>
<dbReference type="Proteomes" id="UP000518266">
    <property type="component" value="Unassembled WGS sequence"/>
</dbReference>
<feature type="compositionally biased region" description="Basic residues" evidence="1">
    <location>
        <begin position="1"/>
        <end position="22"/>
    </location>
</feature>
<name>A0A7J5XP45_DISMA</name>
<dbReference type="EMBL" id="JAAKFY010000022">
    <property type="protein sequence ID" value="KAF3838643.1"/>
    <property type="molecule type" value="Genomic_DNA"/>
</dbReference>
<evidence type="ECO:0000313" key="2">
    <source>
        <dbReference type="EMBL" id="KAF3838643.1"/>
    </source>
</evidence>
<reference evidence="2 3" key="1">
    <citation type="submission" date="2020-03" db="EMBL/GenBank/DDBJ databases">
        <title>Dissostichus mawsoni Genome sequencing and assembly.</title>
        <authorList>
            <person name="Park H."/>
        </authorList>
    </citation>
    <scope>NUCLEOTIDE SEQUENCE [LARGE SCALE GENOMIC DNA]</scope>
    <source>
        <strain evidence="2">DM0001</strain>
        <tissue evidence="2">Muscle</tissue>
    </source>
</reference>
<dbReference type="AlphaFoldDB" id="A0A7J5XP45"/>
<evidence type="ECO:0000256" key="1">
    <source>
        <dbReference type="SAM" id="MobiDB-lite"/>
    </source>
</evidence>
<protein>
    <submittedName>
        <fullName evidence="2">Uncharacterized protein</fullName>
    </submittedName>
</protein>
<comment type="caution">
    <text evidence="2">The sequence shown here is derived from an EMBL/GenBank/DDBJ whole genome shotgun (WGS) entry which is preliminary data.</text>
</comment>
<evidence type="ECO:0000313" key="3">
    <source>
        <dbReference type="Proteomes" id="UP000518266"/>
    </source>
</evidence>
<proteinExistence type="predicted"/>
<gene>
    <name evidence="2" type="ORF">F7725_010411</name>
</gene>
<keyword evidence="3" id="KW-1185">Reference proteome</keyword>